<reference evidence="4" key="1">
    <citation type="submission" date="2021-01" db="UniProtKB">
        <authorList>
            <consortium name="EnsemblPlants"/>
        </authorList>
    </citation>
    <scope>IDENTIFICATION</scope>
</reference>
<dbReference type="PROSITE" id="PS50846">
    <property type="entry name" value="HMA_2"/>
    <property type="match status" value="1"/>
</dbReference>
<dbReference type="AlphaFoldDB" id="A0A7N1A0F5"/>
<dbReference type="Gramene" id="Kaladp0066s0029.1.v1.1">
    <property type="protein sequence ID" value="Kaladp0066s0029.1.v1.1"/>
    <property type="gene ID" value="Kaladp0066s0029.v1.1"/>
</dbReference>
<dbReference type="InterPro" id="IPR036163">
    <property type="entry name" value="HMA_dom_sf"/>
</dbReference>
<dbReference type="CDD" id="cd00371">
    <property type="entry name" value="HMA"/>
    <property type="match status" value="1"/>
</dbReference>
<evidence type="ECO:0000313" key="4">
    <source>
        <dbReference type="EnsemblPlants" id="Kaladp0066s0029.1.v1.1"/>
    </source>
</evidence>
<evidence type="ECO:0000256" key="1">
    <source>
        <dbReference type="ARBA" id="ARBA00022723"/>
    </source>
</evidence>
<dbReference type="InterPro" id="IPR006121">
    <property type="entry name" value="HMA_dom"/>
</dbReference>
<dbReference type="GO" id="GO:0046872">
    <property type="term" value="F:metal ion binding"/>
    <property type="evidence" value="ECO:0007669"/>
    <property type="project" value="UniProtKB-KW"/>
</dbReference>
<dbReference type="SUPFAM" id="SSF55008">
    <property type="entry name" value="HMA, heavy metal-associated domain"/>
    <property type="match status" value="1"/>
</dbReference>
<evidence type="ECO:0000256" key="2">
    <source>
        <dbReference type="SAM" id="MobiDB-lite"/>
    </source>
</evidence>
<dbReference type="Proteomes" id="UP000594263">
    <property type="component" value="Unplaced"/>
</dbReference>
<dbReference type="Pfam" id="PF00403">
    <property type="entry name" value="HMA"/>
    <property type="match status" value="1"/>
</dbReference>
<protein>
    <recommendedName>
        <fullName evidence="3">HMA domain-containing protein</fullName>
    </recommendedName>
</protein>
<feature type="domain" description="HMA" evidence="3">
    <location>
        <begin position="11"/>
        <end position="74"/>
    </location>
</feature>
<keyword evidence="5" id="KW-1185">Reference proteome</keyword>
<feature type="region of interest" description="Disordered" evidence="2">
    <location>
        <begin position="83"/>
        <end position="126"/>
    </location>
</feature>
<organism evidence="4 5">
    <name type="scientific">Kalanchoe fedtschenkoi</name>
    <name type="common">Lavender scallops</name>
    <name type="synonym">South American air plant</name>
    <dbReference type="NCBI Taxonomy" id="63787"/>
    <lineage>
        <taxon>Eukaryota</taxon>
        <taxon>Viridiplantae</taxon>
        <taxon>Streptophyta</taxon>
        <taxon>Embryophyta</taxon>
        <taxon>Tracheophyta</taxon>
        <taxon>Spermatophyta</taxon>
        <taxon>Magnoliopsida</taxon>
        <taxon>eudicotyledons</taxon>
        <taxon>Gunneridae</taxon>
        <taxon>Pentapetalae</taxon>
        <taxon>Saxifragales</taxon>
        <taxon>Crassulaceae</taxon>
        <taxon>Kalanchoe</taxon>
    </lineage>
</organism>
<dbReference type="PANTHER" id="PTHR22814:SF320">
    <property type="entry name" value="OS01G0309800 PROTEIN"/>
    <property type="match status" value="1"/>
</dbReference>
<feature type="compositionally biased region" description="Pro residues" evidence="2">
    <location>
        <begin position="267"/>
        <end position="280"/>
    </location>
</feature>
<feature type="compositionally biased region" description="Low complexity" evidence="2">
    <location>
        <begin position="281"/>
        <end position="296"/>
    </location>
</feature>
<feature type="compositionally biased region" description="Low complexity" evidence="2">
    <location>
        <begin position="84"/>
        <end position="95"/>
    </location>
</feature>
<proteinExistence type="predicted"/>
<sequence length="385" mass="43035">MSIMVPELEKPRVTEIQVRMDCNGCVQKVKKALNGITGIYDVYINYPEQKITILGWADPEKIVKAIRKTRKTATICAHFEPEAAEQAAEGASPPAQDGGANPPPQEGGSAEPPKDQPQPLPENPQQAAMAALPVTDAPSYDAGQPPHQEMQSARVVYHQPPDHYRNVYTHQCGPDWNNYQTVQQSLPQPPTTLHEPPSYITYRPPPPQMSLTQPSPPRIRATHNYNTRRSLPQLYATQPPHISEPPTIQESHSYQLSRPLTQTYVIQPPPMPEAQPPPTPQIQEPQQCYSGYSSSPQTYYTSQAQQLHHTIQPLQQIQSTHKYNLYSPSPYVTEYDYIQPPAPAAYSPYHHSAGRHYEDYSGISNNNGNISSMFSDENPNACTVM</sequence>
<evidence type="ECO:0000259" key="3">
    <source>
        <dbReference type="PROSITE" id="PS50846"/>
    </source>
</evidence>
<dbReference type="OMA" id="ATICSHL"/>
<dbReference type="PANTHER" id="PTHR22814">
    <property type="entry name" value="COPPER TRANSPORT PROTEIN ATOX1-RELATED"/>
    <property type="match status" value="1"/>
</dbReference>
<name>A0A7N1A0F5_KALFE</name>
<dbReference type="Gene3D" id="3.30.70.100">
    <property type="match status" value="1"/>
</dbReference>
<dbReference type="EnsemblPlants" id="Kaladp0066s0029.1.v1.1">
    <property type="protein sequence ID" value="Kaladp0066s0029.1.v1.1"/>
    <property type="gene ID" value="Kaladp0066s0029.v1.1"/>
</dbReference>
<accession>A0A7N1A0F5</accession>
<feature type="region of interest" description="Disordered" evidence="2">
    <location>
        <begin position="267"/>
        <end position="296"/>
    </location>
</feature>
<evidence type="ECO:0000313" key="5">
    <source>
        <dbReference type="Proteomes" id="UP000594263"/>
    </source>
</evidence>
<keyword evidence="1" id="KW-0479">Metal-binding</keyword>